<dbReference type="InterPro" id="IPR006381">
    <property type="entry name" value="HAD-SF-IIB-MPGP"/>
</dbReference>
<dbReference type="GO" id="GO:0051479">
    <property type="term" value="P:mannosylglycerate biosynthetic process"/>
    <property type="evidence" value="ECO:0007669"/>
    <property type="project" value="InterPro"/>
</dbReference>
<dbReference type="Gene3D" id="3.30.980.20">
    <property type="entry name" value="Putative mannosyl-3-phosphoglycerate phosphatase, domain 2"/>
    <property type="match status" value="1"/>
</dbReference>
<organism evidence="4 5">
    <name type="scientific">Ruegeria profundi</name>
    <dbReference type="NCBI Taxonomy" id="1685378"/>
    <lineage>
        <taxon>Bacteria</taxon>
        <taxon>Pseudomonadati</taxon>
        <taxon>Pseudomonadota</taxon>
        <taxon>Alphaproteobacteria</taxon>
        <taxon>Rhodobacterales</taxon>
        <taxon>Roseobacteraceae</taxon>
        <taxon>Ruegeria</taxon>
    </lineage>
</organism>
<dbReference type="InterPro" id="IPR023214">
    <property type="entry name" value="HAD_sf"/>
</dbReference>
<accession>A0A0X3TZT6</accession>
<dbReference type="SUPFAM" id="SSF56784">
    <property type="entry name" value="HAD-like"/>
    <property type="match status" value="1"/>
</dbReference>
<name>A0A0X3TZT6_9RHOB</name>
<dbReference type="SFLD" id="SFLDG01142">
    <property type="entry name" value="C2.B.2:_Mannosyl-3-phosphoglyc"/>
    <property type="match status" value="1"/>
</dbReference>
<sequence length="257" mass="27704">MNDSAAHALPLLVFSDLDGTLLDHHDYGWDAAKPGLERLRDLGAGLVLASSKTAEEIRVLQQEMGVTDMPAIVENGAGILWPGKPDSDDDDYTRLRAVLETLPKGFLGFGDMTDLDVARETGLSPAQATLARRRRFSEPGLWTGSQAGLQEFLKEAARNGVTARQGGRFLTLSFGRTKADAMDEVIRHLEPIRTIALGDAPNDAEMIQTADQGVVVANPDGPSIPPFPPEIETQILRTTHSGPQGWSEAILTLTADL</sequence>
<evidence type="ECO:0000256" key="3">
    <source>
        <dbReference type="ARBA" id="ARBA00022842"/>
    </source>
</evidence>
<dbReference type="NCBIfam" id="TIGR01486">
    <property type="entry name" value="HAD-SF-IIB-MPGP"/>
    <property type="match status" value="1"/>
</dbReference>
<dbReference type="GO" id="GO:0000287">
    <property type="term" value="F:magnesium ion binding"/>
    <property type="evidence" value="ECO:0007669"/>
    <property type="project" value="TreeGrafter"/>
</dbReference>
<dbReference type="PANTHER" id="PTHR10000:SF8">
    <property type="entry name" value="HAD SUPERFAMILY HYDROLASE-LIKE, TYPE 3"/>
    <property type="match status" value="1"/>
</dbReference>
<dbReference type="GO" id="GO:0005829">
    <property type="term" value="C:cytosol"/>
    <property type="evidence" value="ECO:0007669"/>
    <property type="project" value="TreeGrafter"/>
</dbReference>
<keyword evidence="5" id="KW-1185">Reference proteome</keyword>
<dbReference type="EMBL" id="LQBP01000002">
    <property type="protein sequence ID" value="KUJ81084.1"/>
    <property type="molecule type" value="Genomic_DNA"/>
</dbReference>
<dbReference type="SFLD" id="SFLDS00003">
    <property type="entry name" value="Haloacid_Dehalogenase"/>
    <property type="match status" value="1"/>
</dbReference>
<dbReference type="InterPro" id="IPR036412">
    <property type="entry name" value="HAD-like_sf"/>
</dbReference>
<dbReference type="Proteomes" id="UP000053690">
    <property type="component" value="Unassembled WGS sequence"/>
</dbReference>
<dbReference type="OrthoDB" id="193379at2"/>
<dbReference type="GO" id="GO:0050531">
    <property type="term" value="F:mannosyl-3-phosphoglycerate phosphatase activity"/>
    <property type="evidence" value="ECO:0007669"/>
    <property type="project" value="InterPro"/>
</dbReference>
<dbReference type="AlphaFoldDB" id="A0A0X3TZT6"/>
<dbReference type="STRING" id="1685378.AVO44_04225"/>
<dbReference type="Pfam" id="PF08282">
    <property type="entry name" value="Hydrolase_3"/>
    <property type="match status" value="2"/>
</dbReference>
<evidence type="ECO:0000313" key="4">
    <source>
        <dbReference type="EMBL" id="KUJ81084.1"/>
    </source>
</evidence>
<dbReference type="Gene3D" id="3.40.50.1000">
    <property type="entry name" value="HAD superfamily/HAD-like"/>
    <property type="match status" value="1"/>
</dbReference>
<evidence type="ECO:0000313" key="5">
    <source>
        <dbReference type="Proteomes" id="UP000053690"/>
    </source>
</evidence>
<keyword evidence="1" id="KW-0479">Metal-binding</keyword>
<dbReference type="PANTHER" id="PTHR10000">
    <property type="entry name" value="PHOSPHOSERINE PHOSPHATASE"/>
    <property type="match status" value="1"/>
</dbReference>
<proteinExistence type="predicted"/>
<evidence type="ECO:0000256" key="1">
    <source>
        <dbReference type="ARBA" id="ARBA00022723"/>
    </source>
</evidence>
<comment type="caution">
    <text evidence="4">The sequence shown here is derived from an EMBL/GenBank/DDBJ whole genome shotgun (WGS) entry which is preliminary data.</text>
</comment>
<keyword evidence="3" id="KW-0460">Magnesium</keyword>
<evidence type="ECO:0000256" key="2">
    <source>
        <dbReference type="ARBA" id="ARBA00022801"/>
    </source>
</evidence>
<dbReference type="RefSeq" id="WP_068333058.1">
    <property type="nucleotide sequence ID" value="NZ_LQBP01000002.1"/>
</dbReference>
<keyword evidence="2" id="KW-0378">Hydrolase</keyword>
<reference evidence="5" key="1">
    <citation type="submission" date="2015-12" db="EMBL/GenBank/DDBJ databases">
        <authorList>
            <person name="Zhang G."/>
            <person name="Stingl U."/>
        </authorList>
    </citation>
    <scope>NUCLEOTIDE SEQUENCE [LARGE SCALE GENOMIC DNA]</scope>
    <source>
        <strain evidence="5">ZGT108</strain>
    </source>
</reference>
<gene>
    <name evidence="4" type="ORF">AVO44_04225</name>
</gene>
<dbReference type="SFLD" id="SFLDG01140">
    <property type="entry name" value="C2.B:_Phosphomannomutase_and_P"/>
    <property type="match status" value="1"/>
</dbReference>
<protein>
    <submittedName>
        <fullName evidence="4">Mannosyl-3-phosphoglycerate phosphatase</fullName>
    </submittedName>
</protein>